<dbReference type="GO" id="GO:0008168">
    <property type="term" value="F:methyltransferase activity"/>
    <property type="evidence" value="ECO:0007669"/>
    <property type="project" value="TreeGrafter"/>
</dbReference>
<proteinExistence type="predicted"/>
<reference evidence="2 3" key="1">
    <citation type="submission" date="2019-07" db="EMBL/GenBank/DDBJ databases">
        <title>Whole genome shotgun sequence of Reyranella soli NBRC 108950.</title>
        <authorList>
            <person name="Hosoyama A."/>
            <person name="Uohara A."/>
            <person name="Ohji S."/>
            <person name="Ichikawa N."/>
        </authorList>
    </citation>
    <scope>NUCLEOTIDE SEQUENCE [LARGE SCALE GENOMIC DNA]</scope>
    <source>
        <strain evidence="2 3">NBRC 108950</strain>
    </source>
</reference>
<organism evidence="2 3">
    <name type="scientific">Reyranella soli</name>
    <dbReference type="NCBI Taxonomy" id="1230389"/>
    <lineage>
        <taxon>Bacteria</taxon>
        <taxon>Pseudomonadati</taxon>
        <taxon>Pseudomonadota</taxon>
        <taxon>Alphaproteobacteria</taxon>
        <taxon>Hyphomicrobiales</taxon>
        <taxon>Reyranellaceae</taxon>
        <taxon>Reyranella</taxon>
    </lineage>
</organism>
<dbReference type="PANTHER" id="PTHR43591:SF24">
    <property type="entry name" value="2-METHOXY-6-POLYPRENYL-1,4-BENZOQUINOL METHYLASE, MITOCHONDRIAL"/>
    <property type="match status" value="1"/>
</dbReference>
<keyword evidence="3" id="KW-1185">Reference proteome</keyword>
<gene>
    <name evidence="2" type="ORF">RSO01_37210</name>
</gene>
<dbReference type="Proteomes" id="UP000321058">
    <property type="component" value="Unassembled WGS sequence"/>
</dbReference>
<dbReference type="CDD" id="cd02440">
    <property type="entry name" value="AdoMet_MTases"/>
    <property type="match status" value="1"/>
</dbReference>
<feature type="domain" description="Methyltransferase" evidence="1">
    <location>
        <begin position="147"/>
        <end position="240"/>
    </location>
</feature>
<dbReference type="PANTHER" id="PTHR43591">
    <property type="entry name" value="METHYLTRANSFERASE"/>
    <property type="match status" value="1"/>
</dbReference>
<dbReference type="Gene3D" id="3.40.50.150">
    <property type="entry name" value="Vaccinia Virus protein VP39"/>
    <property type="match status" value="1"/>
</dbReference>
<dbReference type="InterPro" id="IPR041698">
    <property type="entry name" value="Methyltransf_25"/>
</dbReference>
<dbReference type="Pfam" id="PF13649">
    <property type="entry name" value="Methyltransf_25"/>
    <property type="match status" value="1"/>
</dbReference>
<protein>
    <recommendedName>
        <fullName evidence="1">Methyltransferase domain-containing protein</fullName>
    </recommendedName>
</protein>
<accession>A0A512NC97</accession>
<dbReference type="RefSeq" id="WP_170303167.1">
    <property type="nucleotide sequence ID" value="NZ_BKAJ01000066.1"/>
</dbReference>
<sequence>MVAPDRWYLENLRCPVDYSPLSWNGTELVTAAGRTYPIVDGMPVMLRRDQPQTIGIARASIDRAVGNQDVIDQRAPDFYLESLGIGDNEKARIVEIMKGTAVIDPVVSMMVAATSGQQYVHIKGDASLADFPIPDLKLPPGNGRTLLDLGCNWGRWCFAAARAGYKPVGIDPSLGGAMAARRVARQLGLDAKFVVGDARWLPFPEASFDTVWSYSVLQHFSKMDAKQALHQAGYVLKPGGIAKIQMANWLGIRSLYHQARRGFREPESFEVRYWSTAEIVDAFRTAIGPSTLSVDCYFGLGWQWADMKYMRATHKPILMASEILRRCSQVLTPMQHVADSVFCTATRPLTVPIGASIKAG</sequence>
<dbReference type="SUPFAM" id="SSF158997">
    <property type="entry name" value="Trm112p-like"/>
    <property type="match status" value="1"/>
</dbReference>
<dbReference type="EMBL" id="BKAJ01000066">
    <property type="protein sequence ID" value="GEP56555.1"/>
    <property type="molecule type" value="Genomic_DNA"/>
</dbReference>
<dbReference type="InterPro" id="IPR029063">
    <property type="entry name" value="SAM-dependent_MTases_sf"/>
</dbReference>
<dbReference type="SUPFAM" id="SSF53335">
    <property type="entry name" value="S-adenosyl-L-methionine-dependent methyltransferases"/>
    <property type="match status" value="1"/>
</dbReference>
<evidence type="ECO:0000313" key="3">
    <source>
        <dbReference type="Proteomes" id="UP000321058"/>
    </source>
</evidence>
<dbReference type="AlphaFoldDB" id="A0A512NC97"/>
<dbReference type="Gene3D" id="2.20.25.10">
    <property type="match status" value="1"/>
</dbReference>
<evidence type="ECO:0000259" key="1">
    <source>
        <dbReference type="Pfam" id="PF13649"/>
    </source>
</evidence>
<name>A0A512NC97_9HYPH</name>
<evidence type="ECO:0000313" key="2">
    <source>
        <dbReference type="EMBL" id="GEP56555.1"/>
    </source>
</evidence>
<comment type="caution">
    <text evidence="2">The sequence shown here is derived from an EMBL/GenBank/DDBJ whole genome shotgun (WGS) entry which is preliminary data.</text>
</comment>